<dbReference type="InterPro" id="IPR002575">
    <property type="entry name" value="Aminoglycoside_PTrfase"/>
</dbReference>
<dbReference type="AlphaFoldDB" id="A0A5B8VCC5"/>
<proteinExistence type="predicted"/>
<dbReference type="GO" id="GO:0016740">
    <property type="term" value="F:transferase activity"/>
    <property type="evidence" value="ECO:0007669"/>
    <property type="project" value="UniProtKB-KW"/>
</dbReference>
<dbReference type="Proteomes" id="UP000321533">
    <property type="component" value="Chromosome"/>
</dbReference>
<keyword evidence="2" id="KW-0808">Transferase</keyword>
<dbReference type="KEGG" id="pgin:FRZ67_15215"/>
<dbReference type="RefSeq" id="WP_147190768.1">
    <property type="nucleotide sequence ID" value="NZ_CP042435.1"/>
</dbReference>
<evidence type="ECO:0000313" key="3">
    <source>
        <dbReference type="Proteomes" id="UP000321533"/>
    </source>
</evidence>
<dbReference type="OrthoDB" id="179763at2"/>
<keyword evidence="3" id="KW-1185">Reference proteome</keyword>
<reference evidence="2 3" key="1">
    <citation type="journal article" date="2016" name="Int. J. Syst. Evol. Microbiol.">
        <title>Panacibacter ginsenosidivorans gen. nov., sp. nov., with ginsenoside converting activity isolated from soil of a ginseng field.</title>
        <authorList>
            <person name="Siddiqi M.Z."/>
            <person name="Muhammad Shafi S."/>
            <person name="Choi K.D."/>
            <person name="Im W.T."/>
        </authorList>
    </citation>
    <scope>NUCLEOTIDE SEQUENCE [LARGE SCALE GENOMIC DNA]</scope>
    <source>
        <strain evidence="2 3">Gsoil1550</strain>
    </source>
</reference>
<dbReference type="EMBL" id="CP042435">
    <property type="protein sequence ID" value="QEC68591.1"/>
    <property type="molecule type" value="Genomic_DNA"/>
</dbReference>
<dbReference type="SUPFAM" id="SSF56112">
    <property type="entry name" value="Protein kinase-like (PK-like)"/>
    <property type="match status" value="1"/>
</dbReference>
<name>A0A5B8VCC5_9BACT</name>
<dbReference type="InterPro" id="IPR011009">
    <property type="entry name" value="Kinase-like_dom_sf"/>
</dbReference>
<dbReference type="Gene3D" id="3.30.200.20">
    <property type="entry name" value="Phosphorylase Kinase, domain 1"/>
    <property type="match status" value="1"/>
</dbReference>
<evidence type="ECO:0000259" key="1">
    <source>
        <dbReference type="Pfam" id="PF01636"/>
    </source>
</evidence>
<accession>A0A5B8VCC5</accession>
<sequence length="332" mass="38832">MIPEHKQPAVTKALQTVFNTDAFEHIEQLTKGLSSALIFKIMVRGKPYLLRVITRTDAMGDPSFYYGCMQVAAENNIAPHIHYMSVEDRISITDFIIEQPFSIAAAKEMMPHLLRKLHALPRFSFRMNYFDTMETFLPKFSDANILPAHETKDLFEIYERIMNVYPRNDVDNWVSCHNDSKAENIVFDGQRPWFVDWEAAFLNDRYLDLAIVANFVVINEQDETTFLETYFEEAVDAYKHARFFLMQLILHFYYFIFLTVVDGGGKPIDITTINKRQFREFHNGMWNGAISLADTDTKREYAMIHLEQFRLKAQTKLFEDSLKILSKHMVMS</sequence>
<protein>
    <submittedName>
        <fullName evidence="2">Phosphotransferase</fullName>
    </submittedName>
</protein>
<evidence type="ECO:0000313" key="2">
    <source>
        <dbReference type="EMBL" id="QEC68591.1"/>
    </source>
</evidence>
<dbReference type="Gene3D" id="3.90.1200.10">
    <property type="match status" value="1"/>
</dbReference>
<organism evidence="2 3">
    <name type="scientific">Panacibacter ginsenosidivorans</name>
    <dbReference type="NCBI Taxonomy" id="1813871"/>
    <lineage>
        <taxon>Bacteria</taxon>
        <taxon>Pseudomonadati</taxon>
        <taxon>Bacteroidota</taxon>
        <taxon>Chitinophagia</taxon>
        <taxon>Chitinophagales</taxon>
        <taxon>Chitinophagaceae</taxon>
        <taxon>Panacibacter</taxon>
    </lineage>
</organism>
<feature type="domain" description="Aminoglycoside phosphotransferase" evidence="1">
    <location>
        <begin position="47"/>
        <end position="235"/>
    </location>
</feature>
<dbReference type="Pfam" id="PF01636">
    <property type="entry name" value="APH"/>
    <property type="match status" value="1"/>
</dbReference>
<gene>
    <name evidence="2" type="ORF">FRZ67_15215</name>
</gene>